<keyword evidence="1" id="KW-0472">Membrane</keyword>
<keyword evidence="1" id="KW-0812">Transmembrane</keyword>
<dbReference type="AlphaFoldDB" id="A0A0A8YK57"/>
<reference evidence="2" key="2">
    <citation type="journal article" date="2015" name="Data Brief">
        <title>Shoot transcriptome of the giant reed, Arundo donax.</title>
        <authorList>
            <person name="Barrero R.A."/>
            <person name="Guerrero F.D."/>
            <person name="Moolhuijzen P."/>
            <person name="Goolsby J.A."/>
            <person name="Tidwell J."/>
            <person name="Bellgard S.E."/>
            <person name="Bellgard M.I."/>
        </authorList>
    </citation>
    <scope>NUCLEOTIDE SEQUENCE</scope>
    <source>
        <tissue evidence="2">Shoot tissue taken approximately 20 cm above the soil surface</tissue>
    </source>
</reference>
<sequence>MCGGVAVWRLVIAGWALMPFMVKLRRWLASNMLEVSQCGVSSLLARY</sequence>
<evidence type="ECO:0000313" key="2">
    <source>
        <dbReference type="EMBL" id="JAD27019.1"/>
    </source>
</evidence>
<feature type="transmembrane region" description="Helical" evidence="1">
    <location>
        <begin position="6"/>
        <end position="22"/>
    </location>
</feature>
<evidence type="ECO:0000256" key="1">
    <source>
        <dbReference type="SAM" id="Phobius"/>
    </source>
</evidence>
<dbReference type="EMBL" id="GBRH01270876">
    <property type="protein sequence ID" value="JAD27019.1"/>
    <property type="molecule type" value="Transcribed_RNA"/>
</dbReference>
<name>A0A0A8YK57_ARUDO</name>
<proteinExistence type="predicted"/>
<keyword evidence="1" id="KW-1133">Transmembrane helix</keyword>
<organism evidence="2">
    <name type="scientific">Arundo donax</name>
    <name type="common">Giant reed</name>
    <name type="synonym">Donax arundinaceus</name>
    <dbReference type="NCBI Taxonomy" id="35708"/>
    <lineage>
        <taxon>Eukaryota</taxon>
        <taxon>Viridiplantae</taxon>
        <taxon>Streptophyta</taxon>
        <taxon>Embryophyta</taxon>
        <taxon>Tracheophyta</taxon>
        <taxon>Spermatophyta</taxon>
        <taxon>Magnoliopsida</taxon>
        <taxon>Liliopsida</taxon>
        <taxon>Poales</taxon>
        <taxon>Poaceae</taxon>
        <taxon>PACMAD clade</taxon>
        <taxon>Arundinoideae</taxon>
        <taxon>Arundineae</taxon>
        <taxon>Arundo</taxon>
    </lineage>
</organism>
<reference evidence="2" key="1">
    <citation type="submission" date="2014-09" db="EMBL/GenBank/DDBJ databases">
        <authorList>
            <person name="Magalhaes I.L.F."/>
            <person name="Oliveira U."/>
            <person name="Santos F.R."/>
            <person name="Vidigal T.H.D.A."/>
            <person name="Brescovit A.D."/>
            <person name="Santos A.J."/>
        </authorList>
    </citation>
    <scope>NUCLEOTIDE SEQUENCE</scope>
    <source>
        <tissue evidence="2">Shoot tissue taken approximately 20 cm above the soil surface</tissue>
    </source>
</reference>
<protein>
    <submittedName>
        <fullName evidence="2">Uncharacterized protein</fullName>
    </submittedName>
</protein>
<accession>A0A0A8YK57</accession>